<dbReference type="PANTHER" id="PTHR23179:SF27">
    <property type="entry name" value="RHO GTPASE ACTIVATING PROTEIN AT 71E, ISOFORM D"/>
    <property type="match status" value="1"/>
</dbReference>
<evidence type="ECO:0000256" key="1">
    <source>
        <dbReference type="SAM" id="MobiDB-lite"/>
    </source>
</evidence>
<dbReference type="PROSITE" id="PS51257">
    <property type="entry name" value="PROKAR_LIPOPROTEIN"/>
    <property type="match status" value="1"/>
</dbReference>
<dbReference type="InterPro" id="IPR008936">
    <property type="entry name" value="Rho_GTPase_activation_prot"/>
</dbReference>
<dbReference type="Proteomes" id="UP000678499">
    <property type="component" value="Unassembled WGS sequence"/>
</dbReference>
<gene>
    <name evidence="3" type="ORF">NMOB1V02_LOCUS1225</name>
</gene>
<evidence type="ECO:0000313" key="3">
    <source>
        <dbReference type="EMBL" id="CAD7273332.1"/>
    </source>
</evidence>
<dbReference type="InterPro" id="IPR000198">
    <property type="entry name" value="RhoGAP_dom"/>
</dbReference>
<accession>A0A7R9BDT9</accession>
<dbReference type="OrthoDB" id="9994905at2759"/>
<name>A0A7R9BDT9_9CRUS</name>
<dbReference type="Gene3D" id="1.10.555.10">
    <property type="entry name" value="Rho GTPase activation protein"/>
    <property type="match status" value="1"/>
</dbReference>
<proteinExistence type="predicted"/>
<protein>
    <recommendedName>
        <fullName evidence="2">Rho-GAP domain-containing protein</fullName>
    </recommendedName>
</protein>
<dbReference type="PANTHER" id="PTHR23179">
    <property type="entry name" value="T-CELL ACTIVATION RHO GTPASE ACTIVATING PROTEIN-RELATED"/>
    <property type="match status" value="1"/>
</dbReference>
<dbReference type="EMBL" id="OA882156">
    <property type="protein sequence ID" value="CAD7273332.1"/>
    <property type="molecule type" value="Genomic_DNA"/>
</dbReference>
<dbReference type="GO" id="GO:0005096">
    <property type="term" value="F:GTPase activator activity"/>
    <property type="evidence" value="ECO:0007669"/>
    <property type="project" value="TreeGrafter"/>
</dbReference>
<dbReference type="GO" id="GO:0007165">
    <property type="term" value="P:signal transduction"/>
    <property type="evidence" value="ECO:0007669"/>
    <property type="project" value="InterPro"/>
</dbReference>
<organism evidence="3">
    <name type="scientific">Notodromas monacha</name>
    <dbReference type="NCBI Taxonomy" id="399045"/>
    <lineage>
        <taxon>Eukaryota</taxon>
        <taxon>Metazoa</taxon>
        <taxon>Ecdysozoa</taxon>
        <taxon>Arthropoda</taxon>
        <taxon>Crustacea</taxon>
        <taxon>Oligostraca</taxon>
        <taxon>Ostracoda</taxon>
        <taxon>Podocopa</taxon>
        <taxon>Podocopida</taxon>
        <taxon>Cypridocopina</taxon>
        <taxon>Cypridoidea</taxon>
        <taxon>Cyprididae</taxon>
        <taxon>Notodromas</taxon>
    </lineage>
</organism>
<feature type="region of interest" description="Disordered" evidence="1">
    <location>
        <begin position="529"/>
        <end position="607"/>
    </location>
</feature>
<sequence>MTTWTERMHRRAATIGTVVTSCAHQSSSPYPRRIEKVKFGLPLEQVCRKDIPGPLLVMVLRLNKEGPFKRDVFRAPGHQANMKKLVHILQHGRLVNMENFSVHTIASVLKKFLRKIPGGIFGPEREKRLFELIEWENLEEKREEAQKLIRGLDLNAQRLLTLLIGTFRMISSRFDAVACPTRMSSEALGVSVAPSFFHSCVSEGKNACLEDVTRFKSATRIITFLIDNFGVSNLFGRDNYEYYAKITGRILRVENDWIFCVRYPVETAICSSEESQSTPVLVDSEVSNDGVESLDAAIIEREPSLSQTASGRLSVSLGGNGIFQKTCRIVDSPGADKLPKGSQVASSCQVLSSRVMSPCEERAVMSEEATAAEDLRARNKYAESTRSLSYLPMVHERQTARMRTRSEWFLSPNIATDCATSSVHMAAGIGDSIAEEDSCYYSLTILPSAAGLCDTNSSSSTDGGAVAKGPQARPLASVENRRPRSGVCVGAVAVKGDWSCWGPGVNSKVKCVRRDQSVNNVLQGEACSGKTEATNAGSGLKREDEEGMLTSGSEEESKIVRRTSSRKEKRGPKESAADSSAASVASPKKKQRESGDLEQENSVVGIN</sequence>
<keyword evidence="4" id="KW-1185">Reference proteome</keyword>
<dbReference type="PROSITE" id="PS50238">
    <property type="entry name" value="RHOGAP"/>
    <property type="match status" value="1"/>
</dbReference>
<dbReference type="EMBL" id="CAJPEX010000119">
    <property type="protein sequence ID" value="CAG0913484.1"/>
    <property type="molecule type" value="Genomic_DNA"/>
</dbReference>
<dbReference type="FunFam" id="1.10.555.10:FF:000032">
    <property type="entry name" value="Uncharacterized protein, isoform E"/>
    <property type="match status" value="1"/>
</dbReference>
<dbReference type="SMART" id="SM00324">
    <property type="entry name" value="RhoGAP"/>
    <property type="match status" value="1"/>
</dbReference>
<dbReference type="CDD" id="cd00159">
    <property type="entry name" value="RhoGAP"/>
    <property type="match status" value="1"/>
</dbReference>
<evidence type="ECO:0000313" key="4">
    <source>
        <dbReference type="Proteomes" id="UP000678499"/>
    </source>
</evidence>
<dbReference type="AlphaFoldDB" id="A0A7R9BDT9"/>
<feature type="region of interest" description="Disordered" evidence="1">
    <location>
        <begin position="457"/>
        <end position="480"/>
    </location>
</feature>
<dbReference type="Pfam" id="PF00620">
    <property type="entry name" value="RhoGAP"/>
    <property type="match status" value="1"/>
</dbReference>
<evidence type="ECO:0000259" key="2">
    <source>
        <dbReference type="PROSITE" id="PS50238"/>
    </source>
</evidence>
<reference evidence="3" key="1">
    <citation type="submission" date="2020-11" db="EMBL/GenBank/DDBJ databases">
        <authorList>
            <person name="Tran Van P."/>
        </authorList>
    </citation>
    <scope>NUCLEOTIDE SEQUENCE</scope>
</reference>
<feature type="compositionally biased region" description="Basic residues" evidence="1">
    <location>
        <begin position="560"/>
        <end position="570"/>
    </location>
</feature>
<feature type="domain" description="Rho-GAP" evidence="2">
    <location>
        <begin position="41"/>
        <end position="233"/>
    </location>
</feature>
<dbReference type="SUPFAM" id="SSF48350">
    <property type="entry name" value="GTPase activation domain, GAP"/>
    <property type="match status" value="1"/>
</dbReference>
<feature type="compositionally biased region" description="Low complexity" evidence="1">
    <location>
        <begin position="577"/>
        <end position="586"/>
    </location>
</feature>